<feature type="transmembrane region" description="Helical" evidence="2">
    <location>
        <begin position="6"/>
        <end position="26"/>
    </location>
</feature>
<dbReference type="EMBL" id="JTJZ01000010">
    <property type="protein sequence ID" value="KHS54188.1"/>
    <property type="molecule type" value="Genomic_DNA"/>
</dbReference>
<dbReference type="Proteomes" id="UP000031488">
    <property type="component" value="Unassembled WGS sequence"/>
</dbReference>
<name>A0A0B9ATG1_BRELN</name>
<evidence type="ECO:0000313" key="4">
    <source>
        <dbReference type="Proteomes" id="UP000031488"/>
    </source>
</evidence>
<dbReference type="RefSeq" id="WP_039206405.1">
    <property type="nucleotide sequence ID" value="NZ_JTJZ01000010.1"/>
</dbReference>
<evidence type="ECO:0000256" key="1">
    <source>
        <dbReference type="SAM" id="MobiDB-lite"/>
    </source>
</evidence>
<sequence>MDAELIRIVLGGGIAVIIGAIGKFIYDLRSGRVIKEDSAVAQWKGIAGSRLEEIRELRRELTWYRTYYPRLWHAYRLLPPDEKEQFPNVPPPPEQIADIPTD</sequence>
<accession>A0A0B9ATG1</accession>
<organism evidence="3 4">
    <name type="scientific">Brevibacterium linens</name>
    <dbReference type="NCBI Taxonomy" id="1703"/>
    <lineage>
        <taxon>Bacteria</taxon>
        <taxon>Bacillati</taxon>
        <taxon>Actinomycetota</taxon>
        <taxon>Actinomycetes</taxon>
        <taxon>Micrococcales</taxon>
        <taxon>Brevibacteriaceae</taxon>
        <taxon>Brevibacterium</taxon>
    </lineage>
</organism>
<evidence type="ECO:0000313" key="3">
    <source>
        <dbReference type="EMBL" id="KHS54188.1"/>
    </source>
</evidence>
<reference evidence="3 4" key="1">
    <citation type="submission" date="2014-11" db="EMBL/GenBank/DDBJ databases">
        <title>Draft Genome Sequence of Brevibacterium linens AE038-8.</title>
        <authorList>
            <person name="Maizel D."/>
            <person name="Utturkar S.M."/>
            <person name="Brown S.D."/>
            <person name="Ferrero M."/>
            <person name="Rosen B.P."/>
        </authorList>
    </citation>
    <scope>NUCLEOTIDE SEQUENCE [LARGE SCALE GENOMIC DNA]</scope>
    <source>
        <strain evidence="3 4">AE038-8</strain>
    </source>
</reference>
<keyword evidence="2" id="KW-0472">Membrane</keyword>
<protein>
    <submittedName>
        <fullName evidence="3">Uncharacterized protein</fullName>
    </submittedName>
</protein>
<evidence type="ECO:0000256" key="2">
    <source>
        <dbReference type="SAM" id="Phobius"/>
    </source>
</evidence>
<keyword evidence="2" id="KW-1133">Transmembrane helix</keyword>
<dbReference type="AlphaFoldDB" id="A0A0B9ATG1"/>
<comment type="caution">
    <text evidence="3">The sequence shown here is derived from an EMBL/GenBank/DDBJ whole genome shotgun (WGS) entry which is preliminary data.</text>
</comment>
<gene>
    <name evidence="3" type="ORF">AE0388_0012</name>
</gene>
<proteinExistence type="predicted"/>
<dbReference type="PATRIC" id="fig|1703.6.peg.134"/>
<feature type="region of interest" description="Disordered" evidence="1">
    <location>
        <begin position="83"/>
        <end position="102"/>
    </location>
</feature>
<keyword evidence="2" id="KW-0812">Transmembrane</keyword>
<keyword evidence="4" id="KW-1185">Reference proteome</keyword>